<dbReference type="HOGENOM" id="CLU_121352_0_0_9"/>
<dbReference type="SUPFAM" id="SSF89447">
    <property type="entry name" value="AbrB/MazE/MraZ-like"/>
    <property type="match status" value="1"/>
</dbReference>
<sequence>MIPISYLTPNSNPILGFNLKEEIPMKIIAMKAVVDNEGRIVLPAEATGSAGLKPGDEVYVTLAAKGSGGPMFAIVPGDAGDAVTLLWQGDKEGEDELQLPHGLLEEAGIPLDSDLDVICSDREIIIRPSDPLESLPDVLRGLFENLGVSPDTVRKVMKEEGYFV</sequence>
<dbReference type="eggNOG" id="COG2002">
    <property type="taxonomic scope" value="Bacteria"/>
</dbReference>
<proteinExistence type="predicted"/>
<dbReference type="Proteomes" id="UP000001946">
    <property type="component" value="Chromosome"/>
</dbReference>
<reference evidence="1 2" key="1">
    <citation type="journal article" date="2006" name="J. Bacteriol.">
        <title>Complete genome sequence of the dehalorespiring bacterium Desulfitobacterium hafniense Y51 and comparison with Dehalococcoides ethenogenes 195.</title>
        <authorList>
            <person name="Nonaka H."/>
            <person name="Keresztes G."/>
            <person name="Shinoda Y."/>
            <person name="Ikenaga Y."/>
            <person name="Abe M."/>
            <person name="Naito K."/>
            <person name="Inatomi K."/>
            <person name="Furukawa K."/>
            <person name="Inui M."/>
            <person name="Yukawa H."/>
        </authorList>
    </citation>
    <scope>NUCLEOTIDE SEQUENCE [LARGE SCALE GENOMIC DNA]</scope>
    <source>
        <strain evidence="1 2">Y51</strain>
    </source>
</reference>
<name>Q24NN2_DESHY</name>
<evidence type="ECO:0000313" key="1">
    <source>
        <dbReference type="EMBL" id="BAE86360.1"/>
    </source>
</evidence>
<organism evidence="1 2">
    <name type="scientific">Desulfitobacterium hafniense (strain Y51)</name>
    <dbReference type="NCBI Taxonomy" id="138119"/>
    <lineage>
        <taxon>Bacteria</taxon>
        <taxon>Bacillati</taxon>
        <taxon>Bacillota</taxon>
        <taxon>Clostridia</taxon>
        <taxon>Eubacteriales</taxon>
        <taxon>Desulfitobacteriaceae</taxon>
        <taxon>Desulfitobacterium</taxon>
    </lineage>
</organism>
<dbReference type="InterPro" id="IPR037914">
    <property type="entry name" value="SpoVT-AbrB_sf"/>
</dbReference>
<evidence type="ECO:0000313" key="2">
    <source>
        <dbReference type="Proteomes" id="UP000001946"/>
    </source>
</evidence>
<dbReference type="Gene3D" id="2.10.260.10">
    <property type="match status" value="1"/>
</dbReference>
<keyword evidence="2" id="KW-1185">Reference proteome</keyword>
<dbReference type="KEGG" id="dsy:DSY4571"/>
<dbReference type="STRING" id="138119.DSY4571"/>
<dbReference type="EMBL" id="AP008230">
    <property type="protein sequence ID" value="BAE86360.1"/>
    <property type="molecule type" value="Genomic_DNA"/>
</dbReference>
<gene>
    <name evidence="1" type="ordered locus">DSY4571</name>
</gene>
<evidence type="ECO:0008006" key="3">
    <source>
        <dbReference type="Google" id="ProtNLM"/>
    </source>
</evidence>
<accession>Q24NN2</accession>
<protein>
    <recommendedName>
        <fullName evidence="3">SpoVT-AbrB domain-containing protein</fullName>
    </recommendedName>
</protein>
<dbReference type="AlphaFoldDB" id="Q24NN2"/>